<evidence type="ECO:0000313" key="2">
    <source>
        <dbReference type="EMBL" id="MPC65894.1"/>
    </source>
</evidence>
<dbReference type="AlphaFoldDB" id="A0A5B7HAW4"/>
<organism evidence="2 3">
    <name type="scientific">Portunus trituberculatus</name>
    <name type="common">Swimming crab</name>
    <name type="synonym">Neptunus trituberculatus</name>
    <dbReference type="NCBI Taxonomy" id="210409"/>
    <lineage>
        <taxon>Eukaryota</taxon>
        <taxon>Metazoa</taxon>
        <taxon>Ecdysozoa</taxon>
        <taxon>Arthropoda</taxon>
        <taxon>Crustacea</taxon>
        <taxon>Multicrustacea</taxon>
        <taxon>Malacostraca</taxon>
        <taxon>Eumalacostraca</taxon>
        <taxon>Eucarida</taxon>
        <taxon>Decapoda</taxon>
        <taxon>Pleocyemata</taxon>
        <taxon>Brachyura</taxon>
        <taxon>Eubrachyura</taxon>
        <taxon>Portunoidea</taxon>
        <taxon>Portunidae</taxon>
        <taxon>Portuninae</taxon>
        <taxon>Portunus</taxon>
    </lineage>
</organism>
<keyword evidence="3" id="KW-1185">Reference proteome</keyword>
<dbReference type="Proteomes" id="UP000324222">
    <property type="component" value="Unassembled WGS sequence"/>
</dbReference>
<feature type="region of interest" description="Disordered" evidence="1">
    <location>
        <begin position="141"/>
        <end position="161"/>
    </location>
</feature>
<accession>A0A5B7HAW4</accession>
<dbReference type="OrthoDB" id="10006996at2759"/>
<comment type="caution">
    <text evidence="2">The sequence shown here is derived from an EMBL/GenBank/DDBJ whole genome shotgun (WGS) entry which is preliminary data.</text>
</comment>
<reference evidence="2 3" key="1">
    <citation type="submission" date="2019-05" db="EMBL/GenBank/DDBJ databases">
        <title>Another draft genome of Portunus trituberculatus and its Hox gene families provides insights of decapod evolution.</title>
        <authorList>
            <person name="Jeong J.-H."/>
            <person name="Song I."/>
            <person name="Kim S."/>
            <person name="Choi T."/>
            <person name="Kim D."/>
            <person name="Ryu S."/>
            <person name="Kim W."/>
        </authorList>
    </citation>
    <scope>NUCLEOTIDE SEQUENCE [LARGE SCALE GENOMIC DNA]</scope>
    <source>
        <tissue evidence="2">Muscle</tissue>
    </source>
</reference>
<sequence>MAGQVFFPAKLFRLSPLFKRRRVSLLLVPTTQIRISSSIGRRRIRIQTRRKARVARPDPLTKDPQYAHLNLEPGRQVSPSGAPRSRGVPTVYATLDTRRPHSHVTFDLRQSHSQASLGHELGYGEDSIHDLAYQHISHDTGRPLLAEDPTPALVAKRESSV</sequence>
<gene>
    <name evidence="2" type="ORF">E2C01_060032</name>
</gene>
<feature type="region of interest" description="Disordered" evidence="1">
    <location>
        <begin position="49"/>
        <end position="90"/>
    </location>
</feature>
<protein>
    <submittedName>
        <fullName evidence="2">Uncharacterized protein</fullName>
    </submittedName>
</protein>
<evidence type="ECO:0000256" key="1">
    <source>
        <dbReference type="SAM" id="MobiDB-lite"/>
    </source>
</evidence>
<dbReference type="EMBL" id="VSRR010023983">
    <property type="protein sequence ID" value="MPC65894.1"/>
    <property type="molecule type" value="Genomic_DNA"/>
</dbReference>
<proteinExistence type="predicted"/>
<evidence type="ECO:0000313" key="3">
    <source>
        <dbReference type="Proteomes" id="UP000324222"/>
    </source>
</evidence>
<name>A0A5B7HAW4_PORTR</name>